<dbReference type="GO" id="GO:0016787">
    <property type="term" value="F:hydrolase activity"/>
    <property type="evidence" value="ECO:0007669"/>
    <property type="project" value="UniProtKB-KW"/>
</dbReference>
<dbReference type="RefSeq" id="WP_188555529.1">
    <property type="nucleotide sequence ID" value="NZ_BMGT01000004.1"/>
</dbReference>
<name>A0A917HS84_9BACT</name>
<dbReference type="PANTHER" id="PTHR10340">
    <property type="entry name" value="SPHINGOMYELIN PHOSPHODIESTERASE"/>
    <property type="match status" value="1"/>
</dbReference>
<dbReference type="PANTHER" id="PTHR10340:SF57">
    <property type="entry name" value="METALLOPHOS DOMAIN-CONTAINING PROTEIN"/>
    <property type="match status" value="1"/>
</dbReference>
<evidence type="ECO:0008006" key="6">
    <source>
        <dbReference type="Google" id="ProtNLM"/>
    </source>
</evidence>
<keyword evidence="3" id="KW-0732">Signal</keyword>
<proteinExistence type="predicted"/>
<evidence type="ECO:0000256" key="2">
    <source>
        <dbReference type="ARBA" id="ARBA00023180"/>
    </source>
</evidence>
<sequence length="488" mass="53060">MILQRAALICGVLAIFCISAVHSAIGQSPRAQSGHTASALLISDIHFDPFHDPGKVAKLVKSPASEWERILEEPASADQPTAFAALQQRCGVRGVDTPYELFRSSLQAERGEAPNAKFITLSGDLVTHGFSCKYAALVSAKTLSDYVAFVAKTVEFVTGQLRKTFPGMPLYVALGNNDSGCGDYRLNEASDFLKATAKSVIAGLPKSADRKKALADFMAGGYYSVMMATPMSNTRLIVLDDIFMSQKYATCGGQRDAAAAVAQIAWLQKELAEARQHRQRVWVMGHIPPGVDIYSIFMKMRNVCANDKPEMFLSSDQLGDALVKNADVIRLGIFAHTHMDELRLLEPEHGTEGNGEVAIKMVSSISPINANNPSFTVASIDVAAATLADYQVFAASNLTGVNASWSKEYDFAQSYEETEFSAATVKTLIEEFRVDPDATTNASRSYIGNFFPGDHSSLIKPLWPQYVCALSHYTAEGFDRCVCDMANK</sequence>
<evidence type="ECO:0000313" key="5">
    <source>
        <dbReference type="Proteomes" id="UP000647241"/>
    </source>
</evidence>
<feature type="signal peptide" evidence="3">
    <location>
        <begin position="1"/>
        <end position="23"/>
    </location>
</feature>
<keyword evidence="1" id="KW-0378">Hydrolase</keyword>
<accession>A0A917HS84</accession>
<comment type="caution">
    <text evidence="4">The sequence shown here is derived from an EMBL/GenBank/DDBJ whole genome shotgun (WGS) entry which is preliminary data.</text>
</comment>
<dbReference type="InterPro" id="IPR029052">
    <property type="entry name" value="Metallo-depent_PP-like"/>
</dbReference>
<reference evidence="4" key="2">
    <citation type="submission" date="2020-09" db="EMBL/GenBank/DDBJ databases">
        <authorList>
            <person name="Sun Q."/>
            <person name="Zhou Y."/>
        </authorList>
    </citation>
    <scope>NUCLEOTIDE SEQUENCE</scope>
    <source>
        <strain evidence="4">CGMCC 1.12997</strain>
    </source>
</reference>
<keyword evidence="2" id="KW-0325">Glycoprotein</keyword>
<evidence type="ECO:0000313" key="4">
    <source>
        <dbReference type="EMBL" id="GGG87908.1"/>
    </source>
</evidence>
<protein>
    <recommendedName>
        <fullName evidence="6">Sphingomyelin phosphodiesterase</fullName>
    </recommendedName>
</protein>
<evidence type="ECO:0000256" key="3">
    <source>
        <dbReference type="SAM" id="SignalP"/>
    </source>
</evidence>
<keyword evidence="5" id="KW-1185">Reference proteome</keyword>
<dbReference type="Proteomes" id="UP000647241">
    <property type="component" value="Unassembled WGS sequence"/>
</dbReference>
<dbReference type="EMBL" id="BMGT01000004">
    <property type="protein sequence ID" value="GGG87908.1"/>
    <property type="molecule type" value="Genomic_DNA"/>
</dbReference>
<evidence type="ECO:0000256" key="1">
    <source>
        <dbReference type="ARBA" id="ARBA00022801"/>
    </source>
</evidence>
<dbReference type="AlphaFoldDB" id="A0A917HS84"/>
<dbReference type="SUPFAM" id="SSF56300">
    <property type="entry name" value="Metallo-dependent phosphatases"/>
    <property type="match status" value="1"/>
</dbReference>
<feature type="chain" id="PRO_5037586459" description="Sphingomyelin phosphodiesterase" evidence="3">
    <location>
        <begin position="24"/>
        <end position="488"/>
    </location>
</feature>
<gene>
    <name evidence="4" type="ORF">GCM10011585_35010</name>
</gene>
<dbReference type="Gene3D" id="3.60.21.10">
    <property type="match status" value="1"/>
</dbReference>
<organism evidence="4 5">
    <name type="scientific">Edaphobacter dinghuensis</name>
    <dbReference type="NCBI Taxonomy" id="1560005"/>
    <lineage>
        <taxon>Bacteria</taxon>
        <taxon>Pseudomonadati</taxon>
        <taxon>Acidobacteriota</taxon>
        <taxon>Terriglobia</taxon>
        <taxon>Terriglobales</taxon>
        <taxon>Acidobacteriaceae</taxon>
        <taxon>Edaphobacter</taxon>
    </lineage>
</organism>
<reference evidence="4" key="1">
    <citation type="journal article" date="2014" name="Int. J. Syst. Evol. Microbiol.">
        <title>Complete genome sequence of Corynebacterium casei LMG S-19264T (=DSM 44701T), isolated from a smear-ripened cheese.</title>
        <authorList>
            <consortium name="US DOE Joint Genome Institute (JGI-PGF)"/>
            <person name="Walter F."/>
            <person name="Albersmeier A."/>
            <person name="Kalinowski J."/>
            <person name="Ruckert C."/>
        </authorList>
    </citation>
    <scope>NUCLEOTIDE SEQUENCE</scope>
    <source>
        <strain evidence="4">CGMCC 1.12997</strain>
    </source>
</reference>